<organism evidence="1 2">
    <name type="scientific">Pluteus cervinus</name>
    <dbReference type="NCBI Taxonomy" id="181527"/>
    <lineage>
        <taxon>Eukaryota</taxon>
        <taxon>Fungi</taxon>
        <taxon>Dikarya</taxon>
        <taxon>Basidiomycota</taxon>
        <taxon>Agaricomycotina</taxon>
        <taxon>Agaricomycetes</taxon>
        <taxon>Agaricomycetidae</taxon>
        <taxon>Agaricales</taxon>
        <taxon>Pluteineae</taxon>
        <taxon>Pluteaceae</taxon>
        <taxon>Pluteus</taxon>
    </lineage>
</organism>
<feature type="non-terminal residue" evidence="1">
    <location>
        <position position="1"/>
    </location>
</feature>
<dbReference type="Proteomes" id="UP000308600">
    <property type="component" value="Unassembled WGS sequence"/>
</dbReference>
<evidence type="ECO:0000313" key="1">
    <source>
        <dbReference type="EMBL" id="TFK65374.1"/>
    </source>
</evidence>
<sequence>MSRTPGELPYTPDDLNGLIKHQLANLIRRQPDKWPLSSAFIASKMRRDEMATLLLNTEYGFTKINVESGPAQHENNNRSGLTSLSSPPPSTTQGVSQVPGPVVETERAQDPEMGQARDLQPHPVTVPAVNRDHGKNSVLAPMCQLSVSVYIEDHRTTPHDKRVFKTNLSRAAAKISKDPGQDEVFVYARDVVKELFEHESSKMRGSLEVGCPDPQDHDFIEYFYKFDDIGISPIDRQHLNPELLLVDPKDRLYVHIKPSFPLSTTGQEVNDSVSRDCSNHELPGDLKPLEVVRARATSKNHRSQNRGQLYSAKKGEMAIWLRDEAESKTEYGRFKSSFHHTLQNSEVVFTWRFAADFYHLHNKTMFTSQLPSTSTRPSRVQITRKAIQSALGVGETWLTEAIRAVEILDRYGPGGTSPSPGVVQELAAVHTPPRGRAHLLQSLYLADENNGNV</sequence>
<accession>A0ACD3AJI2</accession>
<name>A0ACD3AJI2_9AGAR</name>
<gene>
    <name evidence="1" type="ORF">BDN72DRAFT_920826</name>
</gene>
<evidence type="ECO:0000313" key="2">
    <source>
        <dbReference type="Proteomes" id="UP000308600"/>
    </source>
</evidence>
<dbReference type="EMBL" id="ML208439">
    <property type="protein sequence ID" value="TFK65374.1"/>
    <property type="molecule type" value="Genomic_DNA"/>
</dbReference>
<protein>
    <submittedName>
        <fullName evidence="1">Uncharacterized protein</fullName>
    </submittedName>
</protein>
<reference evidence="1 2" key="1">
    <citation type="journal article" date="2019" name="Nat. Ecol. Evol.">
        <title>Megaphylogeny resolves global patterns of mushroom evolution.</title>
        <authorList>
            <person name="Varga T."/>
            <person name="Krizsan K."/>
            <person name="Foldi C."/>
            <person name="Dima B."/>
            <person name="Sanchez-Garcia M."/>
            <person name="Sanchez-Ramirez S."/>
            <person name="Szollosi G.J."/>
            <person name="Szarkandi J.G."/>
            <person name="Papp V."/>
            <person name="Albert L."/>
            <person name="Andreopoulos W."/>
            <person name="Angelini C."/>
            <person name="Antonin V."/>
            <person name="Barry K.W."/>
            <person name="Bougher N.L."/>
            <person name="Buchanan P."/>
            <person name="Buyck B."/>
            <person name="Bense V."/>
            <person name="Catcheside P."/>
            <person name="Chovatia M."/>
            <person name="Cooper J."/>
            <person name="Damon W."/>
            <person name="Desjardin D."/>
            <person name="Finy P."/>
            <person name="Geml J."/>
            <person name="Haridas S."/>
            <person name="Hughes K."/>
            <person name="Justo A."/>
            <person name="Karasinski D."/>
            <person name="Kautmanova I."/>
            <person name="Kiss B."/>
            <person name="Kocsube S."/>
            <person name="Kotiranta H."/>
            <person name="LaButti K.M."/>
            <person name="Lechner B.E."/>
            <person name="Liimatainen K."/>
            <person name="Lipzen A."/>
            <person name="Lukacs Z."/>
            <person name="Mihaltcheva S."/>
            <person name="Morgado L.N."/>
            <person name="Niskanen T."/>
            <person name="Noordeloos M.E."/>
            <person name="Ohm R.A."/>
            <person name="Ortiz-Santana B."/>
            <person name="Ovrebo C."/>
            <person name="Racz N."/>
            <person name="Riley R."/>
            <person name="Savchenko A."/>
            <person name="Shiryaev A."/>
            <person name="Soop K."/>
            <person name="Spirin V."/>
            <person name="Szebenyi C."/>
            <person name="Tomsovsky M."/>
            <person name="Tulloss R.E."/>
            <person name="Uehling J."/>
            <person name="Grigoriev I.V."/>
            <person name="Vagvolgyi C."/>
            <person name="Papp T."/>
            <person name="Martin F.M."/>
            <person name="Miettinen O."/>
            <person name="Hibbett D.S."/>
            <person name="Nagy L.G."/>
        </authorList>
    </citation>
    <scope>NUCLEOTIDE SEQUENCE [LARGE SCALE GENOMIC DNA]</scope>
    <source>
        <strain evidence="1 2">NL-1719</strain>
    </source>
</reference>
<proteinExistence type="predicted"/>
<keyword evidence="2" id="KW-1185">Reference proteome</keyword>